<evidence type="ECO:0000313" key="3">
    <source>
        <dbReference type="Proteomes" id="UP000317369"/>
    </source>
</evidence>
<keyword evidence="1" id="KW-0472">Membrane</keyword>
<evidence type="ECO:0000256" key="1">
    <source>
        <dbReference type="SAM" id="Phobius"/>
    </source>
</evidence>
<dbReference type="Proteomes" id="UP000317369">
    <property type="component" value="Chromosome"/>
</dbReference>
<organism evidence="2 3">
    <name type="scientific">Poriferisphaera corsica</name>
    <dbReference type="NCBI Taxonomy" id="2528020"/>
    <lineage>
        <taxon>Bacteria</taxon>
        <taxon>Pseudomonadati</taxon>
        <taxon>Planctomycetota</taxon>
        <taxon>Phycisphaerae</taxon>
        <taxon>Phycisphaerales</taxon>
        <taxon>Phycisphaeraceae</taxon>
        <taxon>Poriferisphaera</taxon>
    </lineage>
</organism>
<protein>
    <submittedName>
        <fullName evidence="2">Uncharacterized protein</fullName>
    </submittedName>
</protein>
<dbReference type="RefSeq" id="WP_145077721.1">
    <property type="nucleotide sequence ID" value="NZ_CP036425.1"/>
</dbReference>
<keyword evidence="3" id="KW-1185">Reference proteome</keyword>
<feature type="transmembrane region" description="Helical" evidence="1">
    <location>
        <begin position="21"/>
        <end position="42"/>
    </location>
</feature>
<dbReference type="AlphaFoldDB" id="A0A517YV66"/>
<keyword evidence="1" id="KW-1133">Transmembrane helix</keyword>
<sequence length="146" mass="16269">MRNHFVRDNTGTNALKSKKSRLFVGLFLLGILAFFTLTAWIFTSINRDTSEEVLLKFSDGNTVTAFINPMGDVTVKYVTPNNTERLFIYSPNSLDENLTKTDYEPTSGLLTFTVVSGNGPDAEKTVHQFKVEPNTKIVESANQIGK</sequence>
<dbReference type="KEGG" id="pcor:KS4_21910"/>
<proteinExistence type="predicted"/>
<keyword evidence="1" id="KW-0812">Transmembrane</keyword>
<gene>
    <name evidence="2" type="ORF">KS4_21910</name>
</gene>
<dbReference type="EMBL" id="CP036425">
    <property type="protein sequence ID" value="QDU34129.1"/>
    <property type="molecule type" value="Genomic_DNA"/>
</dbReference>
<name>A0A517YV66_9BACT</name>
<evidence type="ECO:0000313" key="2">
    <source>
        <dbReference type="EMBL" id="QDU34129.1"/>
    </source>
</evidence>
<accession>A0A517YV66</accession>
<reference evidence="2 3" key="1">
    <citation type="submission" date="2019-02" db="EMBL/GenBank/DDBJ databases">
        <title>Deep-cultivation of Planctomycetes and their phenomic and genomic characterization uncovers novel biology.</title>
        <authorList>
            <person name="Wiegand S."/>
            <person name="Jogler M."/>
            <person name="Boedeker C."/>
            <person name="Pinto D."/>
            <person name="Vollmers J."/>
            <person name="Rivas-Marin E."/>
            <person name="Kohn T."/>
            <person name="Peeters S.H."/>
            <person name="Heuer A."/>
            <person name="Rast P."/>
            <person name="Oberbeckmann S."/>
            <person name="Bunk B."/>
            <person name="Jeske O."/>
            <person name="Meyerdierks A."/>
            <person name="Storesund J.E."/>
            <person name="Kallscheuer N."/>
            <person name="Luecker S."/>
            <person name="Lage O.M."/>
            <person name="Pohl T."/>
            <person name="Merkel B.J."/>
            <person name="Hornburger P."/>
            <person name="Mueller R.-W."/>
            <person name="Bruemmer F."/>
            <person name="Labrenz M."/>
            <person name="Spormann A.M."/>
            <person name="Op den Camp H."/>
            <person name="Overmann J."/>
            <person name="Amann R."/>
            <person name="Jetten M.S.M."/>
            <person name="Mascher T."/>
            <person name="Medema M.H."/>
            <person name="Devos D.P."/>
            <person name="Kaster A.-K."/>
            <person name="Ovreas L."/>
            <person name="Rohde M."/>
            <person name="Galperin M.Y."/>
            <person name="Jogler C."/>
        </authorList>
    </citation>
    <scope>NUCLEOTIDE SEQUENCE [LARGE SCALE GENOMIC DNA]</scope>
    <source>
        <strain evidence="2 3">KS4</strain>
    </source>
</reference>